<keyword evidence="3" id="KW-1185">Reference proteome</keyword>
<protein>
    <submittedName>
        <fullName evidence="2">Uncharacterized protein</fullName>
    </submittedName>
</protein>
<gene>
    <name evidence="2" type="ORF">NDU88_000616</name>
</gene>
<dbReference type="EMBL" id="JANPWB010000001">
    <property type="protein sequence ID" value="KAJ1212977.1"/>
    <property type="molecule type" value="Genomic_DNA"/>
</dbReference>
<organism evidence="2 3">
    <name type="scientific">Pleurodeles waltl</name>
    <name type="common">Iberian ribbed newt</name>
    <dbReference type="NCBI Taxonomy" id="8319"/>
    <lineage>
        <taxon>Eukaryota</taxon>
        <taxon>Metazoa</taxon>
        <taxon>Chordata</taxon>
        <taxon>Craniata</taxon>
        <taxon>Vertebrata</taxon>
        <taxon>Euteleostomi</taxon>
        <taxon>Amphibia</taxon>
        <taxon>Batrachia</taxon>
        <taxon>Caudata</taxon>
        <taxon>Salamandroidea</taxon>
        <taxon>Salamandridae</taxon>
        <taxon>Pleurodelinae</taxon>
        <taxon>Pleurodeles</taxon>
    </lineage>
</organism>
<sequence length="88" mass="9811">MRQRHSSVAAAERNRGPMHARSQLLNCAPRQSNQFLQDGQLLALSCTTRLTALCPNTMAIKEGRQMGTSCVHGPVHRATKQHDLCRPY</sequence>
<dbReference type="Proteomes" id="UP001066276">
    <property type="component" value="Chromosome 1_1"/>
</dbReference>
<evidence type="ECO:0000313" key="2">
    <source>
        <dbReference type="EMBL" id="KAJ1212977.1"/>
    </source>
</evidence>
<name>A0AAV7WG11_PLEWA</name>
<accession>A0AAV7WG11</accession>
<evidence type="ECO:0000256" key="1">
    <source>
        <dbReference type="SAM" id="MobiDB-lite"/>
    </source>
</evidence>
<comment type="caution">
    <text evidence="2">The sequence shown here is derived from an EMBL/GenBank/DDBJ whole genome shotgun (WGS) entry which is preliminary data.</text>
</comment>
<evidence type="ECO:0000313" key="3">
    <source>
        <dbReference type="Proteomes" id="UP001066276"/>
    </source>
</evidence>
<dbReference type="AlphaFoldDB" id="A0AAV7WG11"/>
<proteinExistence type="predicted"/>
<reference evidence="2" key="1">
    <citation type="journal article" date="2022" name="bioRxiv">
        <title>Sequencing and chromosome-scale assembly of the giantPleurodeles waltlgenome.</title>
        <authorList>
            <person name="Brown T."/>
            <person name="Elewa A."/>
            <person name="Iarovenko S."/>
            <person name="Subramanian E."/>
            <person name="Araus A.J."/>
            <person name="Petzold A."/>
            <person name="Susuki M."/>
            <person name="Suzuki K.-i.T."/>
            <person name="Hayashi T."/>
            <person name="Toyoda A."/>
            <person name="Oliveira C."/>
            <person name="Osipova E."/>
            <person name="Leigh N.D."/>
            <person name="Simon A."/>
            <person name="Yun M.H."/>
        </authorList>
    </citation>
    <scope>NUCLEOTIDE SEQUENCE</scope>
    <source>
        <strain evidence="2">20211129_DDA</strain>
        <tissue evidence="2">Liver</tissue>
    </source>
</reference>
<feature type="region of interest" description="Disordered" evidence="1">
    <location>
        <begin position="1"/>
        <end position="20"/>
    </location>
</feature>